<dbReference type="Gene3D" id="1.25.40.10">
    <property type="entry name" value="Tetratricopeptide repeat domain"/>
    <property type="match status" value="1"/>
</dbReference>
<comment type="caution">
    <text evidence="2">The sequence shown here is derived from an EMBL/GenBank/DDBJ whole genome shotgun (WGS) entry which is preliminary data.</text>
</comment>
<sequence>MEEGNPYVVGFGAQCHFNGEKGFSKDIPRAIELFNKAGELGHEMSYYNLGQIYRNGQGGVDVDLKKENLTMKNLPSWDRLMREGKARNFERAFRHLTISAKAGHKESLDILKAGFKEGRVRKDEFVAALRAYHTSDTEMANSTAGSPYNSLSEARITRGPSQSSLSSPDLCPM</sequence>
<dbReference type="AlphaFoldDB" id="A0ABD3NIX8"/>
<protein>
    <submittedName>
        <fullName evidence="2">Uncharacterized protein</fullName>
    </submittedName>
</protein>
<dbReference type="Proteomes" id="UP001530400">
    <property type="component" value="Unassembled WGS sequence"/>
</dbReference>
<dbReference type="EMBL" id="JALLPJ020001128">
    <property type="protein sequence ID" value="KAL3775893.1"/>
    <property type="molecule type" value="Genomic_DNA"/>
</dbReference>
<name>A0ABD3NIX8_9STRA</name>
<dbReference type="InterPro" id="IPR011990">
    <property type="entry name" value="TPR-like_helical_dom_sf"/>
</dbReference>
<evidence type="ECO:0000313" key="2">
    <source>
        <dbReference type="EMBL" id="KAL3775893.1"/>
    </source>
</evidence>
<dbReference type="Pfam" id="PF08238">
    <property type="entry name" value="Sel1"/>
    <property type="match status" value="3"/>
</dbReference>
<dbReference type="InterPro" id="IPR006597">
    <property type="entry name" value="Sel1-like"/>
</dbReference>
<reference evidence="2 3" key="1">
    <citation type="submission" date="2024-10" db="EMBL/GenBank/DDBJ databases">
        <title>Updated reference genomes for cyclostephanoid diatoms.</title>
        <authorList>
            <person name="Roberts W.R."/>
            <person name="Alverson A.J."/>
        </authorList>
    </citation>
    <scope>NUCLEOTIDE SEQUENCE [LARGE SCALE GENOMIC DNA]</scope>
    <source>
        <strain evidence="2 3">AJA010-31</strain>
    </source>
</reference>
<feature type="region of interest" description="Disordered" evidence="1">
    <location>
        <begin position="138"/>
        <end position="173"/>
    </location>
</feature>
<gene>
    <name evidence="2" type="ORF">ACHAWO_012911</name>
</gene>
<feature type="compositionally biased region" description="Polar residues" evidence="1">
    <location>
        <begin position="138"/>
        <end position="152"/>
    </location>
</feature>
<keyword evidence="3" id="KW-1185">Reference proteome</keyword>
<organism evidence="2 3">
    <name type="scientific">Cyclotella atomus</name>
    <dbReference type="NCBI Taxonomy" id="382360"/>
    <lineage>
        <taxon>Eukaryota</taxon>
        <taxon>Sar</taxon>
        <taxon>Stramenopiles</taxon>
        <taxon>Ochrophyta</taxon>
        <taxon>Bacillariophyta</taxon>
        <taxon>Coscinodiscophyceae</taxon>
        <taxon>Thalassiosirophycidae</taxon>
        <taxon>Stephanodiscales</taxon>
        <taxon>Stephanodiscaceae</taxon>
        <taxon>Cyclotella</taxon>
    </lineage>
</organism>
<evidence type="ECO:0000256" key="1">
    <source>
        <dbReference type="SAM" id="MobiDB-lite"/>
    </source>
</evidence>
<dbReference type="SUPFAM" id="SSF81901">
    <property type="entry name" value="HCP-like"/>
    <property type="match status" value="1"/>
</dbReference>
<proteinExistence type="predicted"/>
<accession>A0ABD3NIX8</accession>
<evidence type="ECO:0000313" key="3">
    <source>
        <dbReference type="Proteomes" id="UP001530400"/>
    </source>
</evidence>